<keyword evidence="2" id="KW-1185">Reference proteome</keyword>
<dbReference type="VEuPathDB" id="FungiDB:PV07_05622"/>
<name>A0A0D2CI42_9EURO</name>
<dbReference type="Proteomes" id="UP000054466">
    <property type="component" value="Unassembled WGS sequence"/>
</dbReference>
<sequence length="115" mass="12826">MLLLKLKDALRADGTREHLAKPAVAQEGDAVVHASPPGFQRCGDSATAVSERCGENKRWELAQLHLYSVPIHLSLCHPYLVKWLKRRPMCHGFIDAHGRRDSSTPILWTESTSEG</sequence>
<evidence type="ECO:0000313" key="1">
    <source>
        <dbReference type="EMBL" id="KIW29835.1"/>
    </source>
</evidence>
<accession>A0A0D2CI42</accession>
<evidence type="ECO:0000313" key="2">
    <source>
        <dbReference type="Proteomes" id="UP000054466"/>
    </source>
</evidence>
<protein>
    <submittedName>
        <fullName evidence="1">Uncharacterized protein</fullName>
    </submittedName>
</protein>
<dbReference type="AlphaFoldDB" id="A0A0D2CI42"/>
<proteinExistence type="predicted"/>
<dbReference type="GeneID" id="27344816"/>
<dbReference type="EMBL" id="KN847042">
    <property type="protein sequence ID" value="KIW29835.1"/>
    <property type="molecule type" value="Genomic_DNA"/>
</dbReference>
<organism evidence="1 2">
    <name type="scientific">Cladophialophora immunda</name>
    <dbReference type="NCBI Taxonomy" id="569365"/>
    <lineage>
        <taxon>Eukaryota</taxon>
        <taxon>Fungi</taxon>
        <taxon>Dikarya</taxon>
        <taxon>Ascomycota</taxon>
        <taxon>Pezizomycotina</taxon>
        <taxon>Eurotiomycetes</taxon>
        <taxon>Chaetothyriomycetidae</taxon>
        <taxon>Chaetothyriales</taxon>
        <taxon>Herpotrichiellaceae</taxon>
        <taxon>Cladophialophora</taxon>
    </lineage>
</organism>
<gene>
    <name evidence="1" type="ORF">PV07_05622</name>
</gene>
<reference evidence="1 2" key="1">
    <citation type="submission" date="2015-01" db="EMBL/GenBank/DDBJ databases">
        <title>The Genome Sequence of Cladophialophora immunda CBS83496.</title>
        <authorList>
            <consortium name="The Broad Institute Genomics Platform"/>
            <person name="Cuomo C."/>
            <person name="de Hoog S."/>
            <person name="Gorbushina A."/>
            <person name="Stielow B."/>
            <person name="Teixiera M."/>
            <person name="Abouelleil A."/>
            <person name="Chapman S.B."/>
            <person name="Priest M."/>
            <person name="Young S.K."/>
            <person name="Wortman J."/>
            <person name="Nusbaum C."/>
            <person name="Birren B."/>
        </authorList>
    </citation>
    <scope>NUCLEOTIDE SEQUENCE [LARGE SCALE GENOMIC DNA]</scope>
    <source>
        <strain evidence="1 2">CBS 83496</strain>
    </source>
</reference>
<dbReference type="HOGENOM" id="CLU_2108759_0_0_1"/>
<dbReference type="RefSeq" id="XP_016250051.1">
    <property type="nucleotide sequence ID" value="XM_016392532.1"/>
</dbReference>